<dbReference type="PANTHER" id="PTHR47755">
    <property type="entry name" value="CELL DIVISION PROTEIN FTSX"/>
    <property type="match status" value="1"/>
</dbReference>
<dbReference type="GO" id="GO:0051301">
    <property type="term" value="P:cell division"/>
    <property type="evidence" value="ECO:0007669"/>
    <property type="project" value="UniProtKB-KW"/>
</dbReference>
<comment type="subcellular location">
    <subcellularLocation>
        <location evidence="1">Cell membrane</location>
        <topology evidence="1">Multi-pass membrane protein</topology>
    </subcellularLocation>
</comment>
<keyword evidence="6 11" id="KW-0812">Transmembrane</keyword>
<evidence type="ECO:0000256" key="2">
    <source>
        <dbReference type="ARBA" id="ARBA00007379"/>
    </source>
</evidence>
<dbReference type="AlphaFoldDB" id="A0A0G1TGD6"/>
<feature type="transmembrane region" description="Helical" evidence="11">
    <location>
        <begin position="240"/>
        <end position="261"/>
    </location>
</feature>
<evidence type="ECO:0000256" key="3">
    <source>
        <dbReference type="ARBA" id="ARBA00021907"/>
    </source>
</evidence>
<evidence type="ECO:0000259" key="12">
    <source>
        <dbReference type="Pfam" id="PF02687"/>
    </source>
</evidence>
<keyword evidence="5 10" id="KW-0132">Cell division</keyword>
<feature type="domain" description="FtsX extracellular" evidence="13">
    <location>
        <begin position="44"/>
        <end position="130"/>
    </location>
</feature>
<dbReference type="Pfam" id="PF02687">
    <property type="entry name" value="FtsX"/>
    <property type="match status" value="1"/>
</dbReference>
<dbReference type="InterPro" id="IPR004513">
    <property type="entry name" value="FtsX"/>
</dbReference>
<dbReference type="Proteomes" id="UP000034212">
    <property type="component" value="Unassembled WGS sequence"/>
</dbReference>
<evidence type="ECO:0000256" key="6">
    <source>
        <dbReference type="ARBA" id="ARBA00022692"/>
    </source>
</evidence>
<evidence type="ECO:0000256" key="11">
    <source>
        <dbReference type="SAM" id="Phobius"/>
    </source>
</evidence>
<dbReference type="PIRSF" id="PIRSF003097">
    <property type="entry name" value="FtsX"/>
    <property type="match status" value="1"/>
</dbReference>
<dbReference type="PANTHER" id="PTHR47755:SF1">
    <property type="entry name" value="CELL DIVISION PROTEIN FTSX"/>
    <property type="match status" value="1"/>
</dbReference>
<evidence type="ECO:0000313" key="15">
    <source>
        <dbReference type="Proteomes" id="UP000034212"/>
    </source>
</evidence>
<comment type="caution">
    <text evidence="14">The sequence shown here is derived from an EMBL/GenBank/DDBJ whole genome shotgun (WGS) entry which is preliminary data.</text>
</comment>
<keyword evidence="4 10" id="KW-1003">Cell membrane</keyword>
<dbReference type="InterPro" id="IPR040690">
    <property type="entry name" value="FtsX_ECD"/>
</dbReference>
<dbReference type="Pfam" id="PF18075">
    <property type="entry name" value="FtsX_ECD"/>
    <property type="match status" value="1"/>
</dbReference>
<reference evidence="14 15" key="1">
    <citation type="journal article" date="2015" name="Nature">
        <title>rRNA introns, odd ribosomes, and small enigmatic genomes across a large radiation of phyla.</title>
        <authorList>
            <person name="Brown C.T."/>
            <person name="Hug L.A."/>
            <person name="Thomas B.C."/>
            <person name="Sharon I."/>
            <person name="Castelle C.J."/>
            <person name="Singh A."/>
            <person name="Wilkins M.J."/>
            <person name="Williams K.H."/>
            <person name="Banfield J.F."/>
        </authorList>
    </citation>
    <scope>NUCLEOTIDE SEQUENCE [LARGE SCALE GENOMIC DNA]</scope>
</reference>
<evidence type="ECO:0000313" key="14">
    <source>
        <dbReference type="EMBL" id="KKU80882.1"/>
    </source>
</evidence>
<gene>
    <name evidence="14" type="ORF">UY08_C0007G0020</name>
</gene>
<feature type="domain" description="ABC3 transporter permease C-terminal" evidence="12">
    <location>
        <begin position="162"/>
        <end position="279"/>
    </location>
</feature>
<name>A0A0G1TGD6_9BACT</name>
<evidence type="ECO:0000256" key="7">
    <source>
        <dbReference type="ARBA" id="ARBA00022989"/>
    </source>
</evidence>
<keyword evidence="7 11" id="KW-1133">Transmembrane helix</keyword>
<dbReference type="InterPro" id="IPR003838">
    <property type="entry name" value="ABC3_permease_C"/>
</dbReference>
<keyword evidence="9 10" id="KW-0131">Cell cycle</keyword>
<comment type="similarity">
    <text evidence="2 10">Belongs to the ABC-4 integral membrane protein family. FtsX subfamily.</text>
</comment>
<evidence type="ECO:0000259" key="13">
    <source>
        <dbReference type="Pfam" id="PF18075"/>
    </source>
</evidence>
<proteinExistence type="inferred from homology"/>
<evidence type="ECO:0000256" key="4">
    <source>
        <dbReference type="ARBA" id="ARBA00022475"/>
    </source>
</evidence>
<dbReference type="Gene3D" id="3.30.70.3040">
    <property type="match status" value="1"/>
</dbReference>
<evidence type="ECO:0000256" key="9">
    <source>
        <dbReference type="ARBA" id="ARBA00023306"/>
    </source>
</evidence>
<evidence type="ECO:0000256" key="8">
    <source>
        <dbReference type="ARBA" id="ARBA00023136"/>
    </source>
</evidence>
<keyword evidence="8 10" id="KW-0472">Membrane</keyword>
<sequence>MRRSPYQAMAAILAMFLTFLLTGFFFLTTVTSAVILQYFEGKPQITVFFRDKATKEDATSLTSTLQATGKTASVRYVTKEEALVTYRTLFQSDPLLLEMVTSDILPASLEVSATGPEYLDDLAQTIATYDEKSDIIEEVVYQKDVVDALISWSNAIKIVGGVLAGLLAVDALLIVMTVIGMKIALRRDEIEILKLVGASSWYIRLPFLWEGALYGIWGATSAWVVLMGLIVWFRPVLLSFLEAIPVFVIVLSNPTSTTFLAAGAGLFGILVITGFLLGIIGSAVSVGRYLKF</sequence>
<dbReference type="GO" id="GO:0032153">
    <property type="term" value="C:cell division site"/>
    <property type="evidence" value="ECO:0007669"/>
    <property type="project" value="TreeGrafter"/>
</dbReference>
<feature type="transmembrane region" description="Helical" evidence="11">
    <location>
        <begin position="158"/>
        <end position="180"/>
    </location>
</feature>
<protein>
    <recommendedName>
        <fullName evidence="3 10">Cell division protein FtsX</fullName>
    </recommendedName>
</protein>
<accession>A0A0G1TGD6</accession>
<dbReference type="GO" id="GO:0005886">
    <property type="term" value="C:plasma membrane"/>
    <property type="evidence" value="ECO:0007669"/>
    <property type="project" value="UniProtKB-SubCell"/>
</dbReference>
<organism evidence="14 15">
    <name type="scientific">Candidatus Gottesmanbacteria bacterium GW2011_GWA1_47_8</name>
    <dbReference type="NCBI Taxonomy" id="1618438"/>
    <lineage>
        <taxon>Bacteria</taxon>
        <taxon>Candidatus Gottesmaniibacteriota</taxon>
    </lineage>
</organism>
<feature type="transmembrane region" description="Helical" evidence="11">
    <location>
        <begin position="267"/>
        <end position="290"/>
    </location>
</feature>
<evidence type="ECO:0000256" key="10">
    <source>
        <dbReference type="PIRNR" id="PIRNR003097"/>
    </source>
</evidence>
<dbReference type="EMBL" id="LCOQ01000007">
    <property type="protein sequence ID" value="KKU80882.1"/>
    <property type="molecule type" value="Genomic_DNA"/>
</dbReference>
<evidence type="ECO:0000256" key="5">
    <source>
        <dbReference type="ARBA" id="ARBA00022618"/>
    </source>
</evidence>
<evidence type="ECO:0000256" key="1">
    <source>
        <dbReference type="ARBA" id="ARBA00004651"/>
    </source>
</evidence>